<evidence type="ECO:0000313" key="8">
    <source>
        <dbReference type="EMBL" id="SVB13776.1"/>
    </source>
</evidence>
<protein>
    <submittedName>
        <fullName evidence="8">Uncharacterized protein</fullName>
    </submittedName>
</protein>
<keyword evidence="3 5" id="KW-1133">Transmembrane helix</keyword>
<accession>A0A382BIU7</accession>
<feature type="transmembrane region" description="Helical" evidence="5">
    <location>
        <begin position="171"/>
        <end position="188"/>
    </location>
</feature>
<evidence type="ECO:0000259" key="6">
    <source>
        <dbReference type="Pfam" id="PF01957"/>
    </source>
</evidence>
<dbReference type="PANTHER" id="PTHR33507:SF3">
    <property type="entry name" value="INNER MEMBRANE PROTEIN YBBJ"/>
    <property type="match status" value="1"/>
</dbReference>
<feature type="domain" description="NfeD-like C-terminal" evidence="6">
    <location>
        <begin position="249"/>
        <end position="303"/>
    </location>
</feature>
<keyword evidence="2 5" id="KW-0812">Transmembrane</keyword>
<dbReference type="Pfam" id="PF01957">
    <property type="entry name" value="NfeD"/>
    <property type="match status" value="1"/>
</dbReference>
<dbReference type="GO" id="GO:0005886">
    <property type="term" value="C:plasma membrane"/>
    <property type="evidence" value="ECO:0007669"/>
    <property type="project" value="TreeGrafter"/>
</dbReference>
<dbReference type="EMBL" id="UINC01030039">
    <property type="protein sequence ID" value="SVB13776.1"/>
    <property type="molecule type" value="Genomic_DNA"/>
</dbReference>
<evidence type="ECO:0000259" key="7">
    <source>
        <dbReference type="Pfam" id="PF24961"/>
    </source>
</evidence>
<feature type="transmembrane region" description="Helical" evidence="5">
    <location>
        <begin position="90"/>
        <end position="113"/>
    </location>
</feature>
<dbReference type="PANTHER" id="PTHR33507">
    <property type="entry name" value="INNER MEMBRANE PROTEIN YBBJ"/>
    <property type="match status" value="1"/>
</dbReference>
<evidence type="ECO:0000256" key="2">
    <source>
        <dbReference type="ARBA" id="ARBA00022692"/>
    </source>
</evidence>
<dbReference type="InterPro" id="IPR056739">
    <property type="entry name" value="NfeD_membrane"/>
</dbReference>
<dbReference type="Pfam" id="PF24961">
    <property type="entry name" value="NfeD_membrane"/>
    <property type="match status" value="1"/>
</dbReference>
<feature type="transmembrane region" description="Helical" evidence="5">
    <location>
        <begin position="147"/>
        <end position="165"/>
    </location>
</feature>
<organism evidence="8">
    <name type="scientific">marine metagenome</name>
    <dbReference type="NCBI Taxonomy" id="408172"/>
    <lineage>
        <taxon>unclassified sequences</taxon>
        <taxon>metagenomes</taxon>
        <taxon>ecological metagenomes</taxon>
    </lineage>
</organism>
<evidence type="ECO:0000256" key="1">
    <source>
        <dbReference type="ARBA" id="ARBA00004141"/>
    </source>
</evidence>
<proteinExistence type="predicted"/>
<dbReference type="InterPro" id="IPR012340">
    <property type="entry name" value="NA-bd_OB-fold"/>
</dbReference>
<gene>
    <name evidence="8" type="ORF">METZ01_LOCUS166630</name>
</gene>
<evidence type="ECO:0000256" key="3">
    <source>
        <dbReference type="ARBA" id="ARBA00022989"/>
    </source>
</evidence>
<dbReference type="InterPro" id="IPR002810">
    <property type="entry name" value="NfeD-like_C"/>
</dbReference>
<dbReference type="Gene3D" id="2.40.50.140">
    <property type="entry name" value="Nucleic acid-binding proteins"/>
    <property type="match status" value="1"/>
</dbReference>
<dbReference type="AlphaFoldDB" id="A0A382BIU7"/>
<evidence type="ECO:0000256" key="5">
    <source>
        <dbReference type="SAM" id="Phobius"/>
    </source>
</evidence>
<reference evidence="8" key="1">
    <citation type="submission" date="2018-05" db="EMBL/GenBank/DDBJ databases">
        <authorList>
            <person name="Lanie J.A."/>
            <person name="Ng W.-L."/>
            <person name="Kazmierczak K.M."/>
            <person name="Andrzejewski T.M."/>
            <person name="Davidsen T.M."/>
            <person name="Wayne K.J."/>
            <person name="Tettelin H."/>
            <person name="Glass J.I."/>
            <person name="Rusch D."/>
            <person name="Podicherti R."/>
            <person name="Tsui H.-C.T."/>
            <person name="Winkler M.E."/>
        </authorList>
    </citation>
    <scope>NUCLEOTIDE SEQUENCE</scope>
</reference>
<feature type="domain" description="NfeD integral membrane" evidence="7">
    <location>
        <begin position="99"/>
        <end position="214"/>
    </location>
</feature>
<sequence>QMKVITAEGELLTLTAERSLEYKLVEAIAENRKQILEMYSIVEVDGELMVLTQEVIMLKRGELGEEKVKEITLLTDAEIRKVDPSFADEIAFFVTAPIISSLLLSLGMLGLFIEIRSPGFGLPGLIGVICLGLFFGGHMLSQVEAQYALLAFVLGIGLLVIEAFVIPGFGVAGIVGIGCIVYSVFFIFENAYQTEQAIFFLGVSVLITTALLLVAGYFLPKTQAWQHLVLQTEIGSDKGFHSAVENYSEHLGQTGVALTALRPAGTAMIENKRLDVVSVGDFIEVDVPIQVINVEGSKVMVEKNRQQSKKLL</sequence>
<keyword evidence="4 5" id="KW-0472">Membrane</keyword>
<feature type="transmembrane region" description="Helical" evidence="5">
    <location>
        <begin position="197"/>
        <end position="219"/>
    </location>
</feature>
<dbReference type="InterPro" id="IPR052165">
    <property type="entry name" value="Membrane_assoc_protease"/>
</dbReference>
<name>A0A382BIU7_9ZZZZ</name>
<feature type="non-terminal residue" evidence="8">
    <location>
        <position position="1"/>
    </location>
</feature>
<feature type="transmembrane region" description="Helical" evidence="5">
    <location>
        <begin position="119"/>
        <end position="140"/>
    </location>
</feature>
<comment type="subcellular location">
    <subcellularLocation>
        <location evidence="1">Membrane</location>
        <topology evidence="1">Multi-pass membrane protein</topology>
    </subcellularLocation>
</comment>
<evidence type="ECO:0000256" key="4">
    <source>
        <dbReference type="ARBA" id="ARBA00023136"/>
    </source>
</evidence>